<keyword evidence="1" id="KW-0812">Transmembrane</keyword>
<sequence length="92" mass="11039">MYICVIVNGLNESSGLLMITKLLCSVSVMQINLSYLYHQAIDQGLFFYETCENKRFPTFFMKYARIKDFLQLFLYNLFSLFFYKFFFLSPIF</sequence>
<proteinExistence type="predicted"/>
<dbReference type="Gramene" id="Kaladp0019s0049.1.v1.1">
    <property type="protein sequence ID" value="Kaladp0019s0049.1.v1.1.CDS.1"/>
    <property type="gene ID" value="Kaladp0019s0049.v1.1"/>
</dbReference>
<keyword evidence="1" id="KW-1133">Transmembrane helix</keyword>
<name>A0A7N0T2K4_KALFE</name>
<protein>
    <submittedName>
        <fullName evidence="2">Uncharacterized protein</fullName>
    </submittedName>
</protein>
<organism evidence="2 3">
    <name type="scientific">Kalanchoe fedtschenkoi</name>
    <name type="common">Lavender scallops</name>
    <name type="synonym">South American air plant</name>
    <dbReference type="NCBI Taxonomy" id="63787"/>
    <lineage>
        <taxon>Eukaryota</taxon>
        <taxon>Viridiplantae</taxon>
        <taxon>Streptophyta</taxon>
        <taxon>Embryophyta</taxon>
        <taxon>Tracheophyta</taxon>
        <taxon>Spermatophyta</taxon>
        <taxon>Magnoliopsida</taxon>
        <taxon>eudicotyledons</taxon>
        <taxon>Gunneridae</taxon>
        <taxon>Pentapetalae</taxon>
        <taxon>Saxifragales</taxon>
        <taxon>Crassulaceae</taxon>
        <taxon>Kalanchoe</taxon>
    </lineage>
</organism>
<feature type="transmembrane region" description="Helical" evidence="1">
    <location>
        <begin position="69"/>
        <end position="88"/>
    </location>
</feature>
<evidence type="ECO:0000313" key="2">
    <source>
        <dbReference type="EnsemblPlants" id="Kaladp0019s0049.1.v1.1.CDS.1"/>
    </source>
</evidence>
<dbReference type="AlphaFoldDB" id="A0A7N0T2K4"/>
<reference evidence="2" key="1">
    <citation type="submission" date="2021-01" db="UniProtKB">
        <authorList>
            <consortium name="EnsemblPlants"/>
        </authorList>
    </citation>
    <scope>IDENTIFICATION</scope>
</reference>
<evidence type="ECO:0000313" key="3">
    <source>
        <dbReference type="Proteomes" id="UP000594263"/>
    </source>
</evidence>
<keyword evidence="1" id="KW-0472">Membrane</keyword>
<keyword evidence="3" id="KW-1185">Reference proteome</keyword>
<evidence type="ECO:0000256" key="1">
    <source>
        <dbReference type="SAM" id="Phobius"/>
    </source>
</evidence>
<accession>A0A7N0T2K4</accession>
<dbReference type="Proteomes" id="UP000594263">
    <property type="component" value="Unplaced"/>
</dbReference>
<dbReference type="EnsemblPlants" id="Kaladp0019s0049.1.v1.1">
    <property type="protein sequence ID" value="Kaladp0019s0049.1.v1.1.CDS.1"/>
    <property type="gene ID" value="Kaladp0019s0049.v1.1"/>
</dbReference>